<keyword evidence="2" id="KW-1185">Reference proteome</keyword>
<dbReference type="Proteomes" id="UP000634136">
    <property type="component" value="Unassembled WGS sequence"/>
</dbReference>
<comment type="caution">
    <text evidence="1">The sequence shown here is derived from an EMBL/GenBank/DDBJ whole genome shotgun (WGS) entry which is preliminary data.</text>
</comment>
<dbReference type="AlphaFoldDB" id="A0A834X904"/>
<name>A0A834X904_9FABA</name>
<sequence length="288" mass="31634">MASSLLSQPRCVYSWPAFINSALIALFLNLELRLLATWRMQKTLWPNGSCQPVPRLSRAASNPVPRSEIKHTSRSFETCSRSLHKNHDHAYSVSPSTSANATGMMFLFLSCPIAINSECLYLPYRNVPSTCSIGFSCHHASIHGLNAQNIRLNWTTLSSPGMSTVWNDTAVSGMACCTADIQPVSLSYEATQLPYTRAMTFCFPYHAFLYETSQPLVKWGCLPSLQPSLLLPPLSCPNQSWGGPSRLRSMHSCGGRCILKSSTAKGPPCNLLGPSICNPWRGADTCTR</sequence>
<proteinExistence type="predicted"/>
<dbReference type="EMBL" id="JAAIUW010000002">
    <property type="protein sequence ID" value="KAF7841283.1"/>
    <property type="molecule type" value="Genomic_DNA"/>
</dbReference>
<reference evidence="1" key="1">
    <citation type="submission" date="2020-09" db="EMBL/GenBank/DDBJ databases">
        <title>Genome-Enabled Discovery of Anthraquinone Biosynthesis in Senna tora.</title>
        <authorList>
            <person name="Kang S.-H."/>
            <person name="Pandey R.P."/>
            <person name="Lee C.-M."/>
            <person name="Sim J.-S."/>
            <person name="Jeong J.-T."/>
            <person name="Choi B.-S."/>
            <person name="Jung M."/>
            <person name="Ginzburg D."/>
            <person name="Zhao K."/>
            <person name="Won S.Y."/>
            <person name="Oh T.-J."/>
            <person name="Yu Y."/>
            <person name="Kim N.-H."/>
            <person name="Lee O.R."/>
            <person name="Lee T.-H."/>
            <person name="Bashyal P."/>
            <person name="Kim T.-S."/>
            <person name="Lee W.-H."/>
            <person name="Kawkins C."/>
            <person name="Kim C.-K."/>
            <person name="Kim J.S."/>
            <person name="Ahn B.O."/>
            <person name="Rhee S.Y."/>
            <person name="Sohng J.K."/>
        </authorList>
    </citation>
    <scope>NUCLEOTIDE SEQUENCE</scope>
    <source>
        <tissue evidence="1">Leaf</tissue>
    </source>
</reference>
<evidence type="ECO:0000313" key="1">
    <source>
        <dbReference type="EMBL" id="KAF7841283.1"/>
    </source>
</evidence>
<evidence type="ECO:0000313" key="2">
    <source>
        <dbReference type="Proteomes" id="UP000634136"/>
    </source>
</evidence>
<organism evidence="1 2">
    <name type="scientific">Senna tora</name>
    <dbReference type="NCBI Taxonomy" id="362788"/>
    <lineage>
        <taxon>Eukaryota</taxon>
        <taxon>Viridiplantae</taxon>
        <taxon>Streptophyta</taxon>
        <taxon>Embryophyta</taxon>
        <taxon>Tracheophyta</taxon>
        <taxon>Spermatophyta</taxon>
        <taxon>Magnoliopsida</taxon>
        <taxon>eudicotyledons</taxon>
        <taxon>Gunneridae</taxon>
        <taxon>Pentapetalae</taxon>
        <taxon>rosids</taxon>
        <taxon>fabids</taxon>
        <taxon>Fabales</taxon>
        <taxon>Fabaceae</taxon>
        <taxon>Caesalpinioideae</taxon>
        <taxon>Cassia clade</taxon>
        <taxon>Senna</taxon>
    </lineage>
</organism>
<protein>
    <submittedName>
        <fullName evidence="1">Protein MAIN-LIKE 2-like</fullName>
    </submittedName>
</protein>
<gene>
    <name evidence="1" type="ORF">G2W53_003581</name>
</gene>
<accession>A0A834X904</accession>